<proteinExistence type="inferred from homology"/>
<sequence length="287" mass="33171">MGSFRGHALPGSFYIVTSLWWLANVYRIHSKHLTGAAIPFKPCTWFPIPVKWLRDHPIEPAIRIFILTVGIFLELVPENSWVLVGNGDEFVEKHLNNYAHAAMYAVFMIWSVVETLQFYKITQLPTCSEHVFGSIALFVEGMLFFFHLEGRPKLDQLLHSILYIIVFMSALVMLLEAWMKNSFLLQVIRSSLFLLQGNWFLQIAHSLHGSRPWKNTKTNREFVSIVFAWHIIGVLLLIMLGFVAISIKSRGCHCRPTRNSPSLEEIEVHRICDVDFAERRSLMDEQE</sequence>
<evidence type="ECO:0008006" key="9">
    <source>
        <dbReference type="Google" id="ProtNLM"/>
    </source>
</evidence>
<dbReference type="EnsemblMetazoa" id="XM_021040460.2">
    <property type="protein sequence ID" value="XP_020896119.1"/>
    <property type="gene ID" value="LOC110235044"/>
</dbReference>
<keyword evidence="3 6" id="KW-0812">Transmembrane</keyword>
<dbReference type="OMA" id="HWEDLMN"/>
<evidence type="ECO:0000313" key="8">
    <source>
        <dbReference type="Proteomes" id="UP000887567"/>
    </source>
</evidence>
<feature type="transmembrane region" description="Helical" evidence="6">
    <location>
        <begin position="222"/>
        <end position="245"/>
    </location>
</feature>
<dbReference type="PANTHER" id="PTHR16007:SF15">
    <property type="entry name" value="TRANSMEMBRANE PROTEIN 45B"/>
    <property type="match status" value="1"/>
</dbReference>
<dbReference type="RefSeq" id="XP_020896119.1">
    <property type="nucleotide sequence ID" value="XM_021040460.2"/>
</dbReference>
<organism evidence="7 8">
    <name type="scientific">Exaiptasia diaphana</name>
    <name type="common">Tropical sea anemone</name>
    <name type="synonym">Aiptasia pulchella</name>
    <dbReference type="NCBI Taxonomy" id="2652724"/>
    <lineage>
        <taxon>Eukaryota</taxon>
        <taxon>Metazoa</taxon>
        <taxon>Cnidaria</taxon>
        <taxon>Anthozoa</taxon>
        <taxon>Hexacorallia</taxon>
        <taxon>Actiniaria</taxon>
        <taxon>Aiptasiidae</taxon>
        <taxon>Exaiptasia</taxon>
    </lineage>
</organism>
<feature type="transmembrane region" description="Helical" evidence="6">
    <location>
        <begin position="160"/>
        <end position="179"/>
    </location>
</feature>
<evidence type="ECO:0000256" key="1">
    <source>
        <dbReference type="ARBA" id="ARBA00004141"/>
    </source>
</evidence>
<keyword evidence="8" id="KW-1185">Reference proteome</keyword>
<evidence type="ECO:0000313" key="7">
    <source>
        <dbReference type="EnsemblMetazoa" id="XP_020896119.1"/>
    </source>
</evidence>
<dbReference type="GO" id="GO:0016020">
    <property type="term" value="C:membrane"/>
    <property type="evidence" value="ECO:0007669"/>
    <property type="project" value="UniProtKB-SubCell"/>
</dbReference>
<comment type="subcellular location">
    <subcellularLocation>
        <location evidence="1">Membrane</location>
        <topology evidence="1">Multi-pass membrane protein</topology>
    </subcellularLocation>
</comment>
<feature type="transmembrane region" description="Helical" evidence="6">
    <location>
        <begin position="97"/>
        <end position="119"/>
    </location>
</feature>
<dbReference type="Proteomes" id="UP000887567">
    <property type="component" value="Unplaced"/>
</dbReference>
<keyword evidence="5 6" id="KW-0472">Membrane</keyword>
<evidence type="ECO:0000256" key="5">
    <source>
        <dbReference type="ARBA" id="ARBA00023136"/>
    </source>
</evidence>
<accession>A0A913WYJ9</accession>
<dbReference type="OrthoDB" id="551896at2759"/>
<dbReference type="InterPro" id="IPR006904">
    <property type="entry name" value="DUF716"/>
</dbReference>
<evidence type="ECO:0000256" key="2">
    <source>
        <dbReference type="ARBA" id="ARBA00006948"/>
    </source>
</evidence>
<dbReference type="AlphaFoldDB" id="A0A913WYJ9"/>
<dbReference type="GeneID" id="110235044"/>
<name>A0A913WYJ9_EXADI</name>
<dbReference type="InterPro" id="IPR042127">
    <property type="entry name" value="TMEM45"/>
</dbReference>
<dbReference type="Pfam" id="PF04819">
    <property type="entry name" value="DUF716"/>
    <property type="match status" value="1"/>
</dbReference>
<evidence type="ECO:0000256" key="6">
    <source>
        <dbReference type="SAM" id="Phobius"/>
    </source>
</evidence>
<evidence type="ECO:0000256" key="4">
    <source>
        <dbReference type="ARBA" id="ARBA00022989"/>
    </source>
</evidence>
<comment type="similarity">
    <text evidence="2">Belongs to the TMEM45 family.</text>
</comment>
<dbReference type="KEGG" id="epa:110235044"/>
<protein>
    <recommendedName>
        <fullName evidence="9">Transmembrane protein 45B</fullName>
    </recommendedName>
</protein>
<keyword evidence="4 6" id="KW-1133">Transmembrane helix</keyword>
<feature type="transmembrane region" description="Helical" evidence="6">
    <location>
        <begin position="131"/>
        <end position="148"/>
    </location>
</feature>
<dbReference type="PANTHER" id="PTHR16007">
    <property type="entry name" value="EPIDIDYMAL MEMBRANE PROTEIN E9-RELATED"/>
    <property type="match status" value="1"/>
</dbReference>
<feature type="transmembrane region" description="Helical" evidence="6">
    <location>
        <begin position="61"/>
        <end position="77"/>
    </location>
</feature>
<reference evidence="7" key="1">
    <citation type="submission" date="2022-11" db="UniProtKB">
        <authorList>
            <consortium name="EnsemblMetazoa"/>
        </authorList>
    </citation>
    <scope>IDENTIFICATION</scope>
</reference>
<evidence type="ECO:0000256" key="3">
    <source>
        <dbReference type="ARBA" id="ARBA00022692"/>
    </source>
</evidence>